<sequence>MSSPHHPAHVLTAESLACHRHACELTVRDMLALPEVAGESEPGRRREAARRALALARRNAVHCADPLVRPVLWDIGHRRVPQPPRAGYVLDCDGWVWERRHVVEDGTVLALDRWTPLASGPVPAPRPSYDWEELTWHHGPLVDWMRLPWPQALAAGPAGGPCPW</sequence>
<accession>A0ABN3TWX9</accession>
<name>A0ABN3TWX9_9ACTN</name>
<protein>
    <submittedName>
        <fullName evidence="1">Uncharacterized protein</fullName>
    </submittedName>
</protein>
<gene>
    <name evidence="1" type="ORF">GCM10010315_40360</name>
</gene>
<evidence type="ECO:0000313" key="1">
    <source>
        <dbReference type="EMBL" id="GAA2720301.1"/>
    </source>
</evidence>
<dbReference type="EMBL" id="BAAASL010000015">
    <property type="protein sequence ID" value="GAA2720301.1"/>
    <property type="molecule type" value="Genomic_DNA"/>
</dbReference>
<evidence type="ECO:0000313" key="2">
    <source>
        <dbReference type="Proteomes" id="UP001500886"/>
    </source>
</evidence>
<dbReference type="RefSeq" id="WP_344436772.1">
    <property type="nucleotide sequence ID" value="NZ_BAAASL010000015.1"/>
</dbReference>
<proteinExistence type="predicted"/>
<reference evidence="1 2" key="1">
    <citation type="journal article" date="2019" name="Int. J. Syst. Evol. Microbiol.">
        <title>The Global Catalogue of Microorganisms (GCM) 10K type strain sequencing project: providing services to taxonomists for standard genome sequencing and annotation.</title>
        <authorList>
            <consortium name="The Broad Institute Genomics Platform"/>
            <consortium name="The Broad Institute Genome Sequencing Center for Infectious Disease"/>
            <person name="Wu L."/>
            <person name="Ma J."/>
        </authorList>
    </citation>
    <scope>NUCLEOTIDE SEQUENCE [LARGE SCALE GENOMIC DNA]</scope>
    <source>
        <strain evidence="1 2">JCM 4542</strain>
    </source>
</reference>
<organism evidence="1 2">
    <name type="scientific">Streptomyces luteosporeus</name>
    <dbReference type="NCBI Taxonomy" id="173856"/>
    <lineage>
        <taxon>Bacteria</taxon>
        <taxon>Bacillati</taxon>
        <taxon>Actinomycetota</taxon>
        <taxon>Actinomycetes</taxon>
        <taxon>Kitasatosporales</taxon>
        <taxon>Streptomycetaceae</taxon>
        <taxon>Streptomyces</taxon>
    </lineage>
</organism>
<dbReference type="Proteomes" id="UP001500886">
    <property type="component" value="Unassembled WGS sequence"/>
</dbReference>
<keyword evidence="2" id="KW-1185">Reference proteome</keyword>
<comment type="caution">
    <text evidence="1">The sequence shown here is derived from an EMBL/GenBank/DDBJ whole genome shotgun (WGS) entry which is preliminary data.</text>
</comment>